<feature type="transmembrane region" description="Helical" evidence="1">
    <location>
        <begin position="133"/>
        <end position="153"/>
    </location>
</feature>
<reference evidence="4" key="1">
    <citation type="submission" date="2010-03" db="EMBL/GenBank/DDBJ databases">
        <title>The complete chromosome of Tsukamurella paurometabola DSM 20162.</title>
        <authorList>
            <consortium name="US DOE Joint Genome Institute (JGI-PGF)"/>
            <person name="Lucas S."/>
            <person name="Copeland A."/>
            <person name="Lapidus A."/>
            <person name="Glavina del Rio T."/>
            <person name="Dalin E."/>
            <person name="Tice H."/>
            <person name="Bruce D."/>
            <person name="Goodwin L."/>
            <person name="Pitluck S."/>
            <person name="Kyrpides N."/>
            <person name="Mavromatis K."/>
            <person name="Ivanova N."/>
            <person name="Mikhailova N."/>
            <person name="Munk A.C."/>
            <person name="Brettin T."/>
            <person name="Detter J.C."/>
            <person name="Tapia R."/>
            <person name="Han C."/>
            <person name="Larimer F."/>
            <person name="Land M."/>
            <person name="Hauser L."/>
            <person name="Markowitz V."/>
            <person name="Cheng J.-F."/>
            <person name="Hugenholtz P."/>
            <person name="Woyke T."/>
            <person name="Wu D."/>
            <person name="Jando M."/>
            <person name="Brambilla E."/>
            <person name="Klenk H.-P."/>
            <person name="Eisen J.A."/>
        </authorList>
    </citation>
    <scope>NUCLEOTIDE SEQUENCE [LARGE SCALE GENOMIC DNA]</scope>
    <source>
        <strain evidence="4">ATCC 8368 / DSM 20162 / CCUG 35730 / CIP 100753 / JCM 10117 / KCTC 9821 / NBRC 16120 / NCIMB 702349 / NCTC 13040</strain>
    </source>
</reference>
<dbReference type="STRING" id="521096.Tpau_4059"/>
<evidence type="ECO:0000259" key="2">
    <source>
        <dbReference type="SMART" id="SM00014"/>
    </source>
</evidence>
<reference evidence="3 4" key="2">
    <citation type="journal article" date="2011" name="Stand. Genomic Sci.">
        <title>Complete genome sequence of Tsukamurella paurometabola type strain (no. 33).</title>
        <authorList>
            <person name="Munk A.C."/>
            <person name="Lapidus A."/>
            <person name="Lucas S."/>
            <person name="Nolan M."/>
            <person name="Tice H."/>
            <person name="Cheng J.F."/>
            <person name="Del Rio T.G."/>
            <person name="Goodwin L."/>
            <person name="Pitluck S."/>
            <person name="Liolios K."/>
            <person name="Huntemann M."/>
            <person name="Ivanova N."/>
            <person name="Mavromatis K."/>
            <person name="Mikhailova N."/>
            <person name="Pati A."/>
            <person name="Chen A."/>
            <person name="Palaniappan K."/>
            <person name="Tapia R."/>
            <person name="Han C."/>
            <person name="Land M."/>
            <person name="Hauser L."/>
            <person name="Chang Y.J."/>
            <person name="Jeffries C.D."/>
            <person name="Brettin T."/>
            <person name="Yasawong M."/>
            <person name="Brambilla E.M."/>
            <person name="Rohde M."/>
            <person name="Sikorski J."/>
            <person name="Goker M."/>
            <person name="Detter J.C."/>
            <person name="Woyke T."/>
            <person name="Bristow J."/>
            <person name="Eisen J.A."/>
            <person name="Markowitz V."/>
            <person name="Hugenholtz P."/>
            <person name="Kyrpides N.C."/>
            <person name="Klenk H.P."/>
        </authorList>
    </citation>
    <scope>NUCLEOTIDE SEQUENCE [LARGE SCALE GENOMIC DNA]</scope>
    <source>
        <strain evidence="4">ATCC 8368 / DSM 20162 / CCUG 35730 / CIP 100753 / JCM 10117 / KCTC 9821 / NBRC 16120 / NCIMB 702349 / NCTC 13040</strain>
    </source>
</reference>
<dbReference type="CDD" id="cd03392">
    <property type="entry name" value="PAP2_like_2"/>
    <property type="match status" value="1"/>
</dbReference>
<dbReference type="Proteomes" id="UP000001213">
    <property type="component" value="Chromosome"/>
</dbReference>
<feature type="transmembrane region" description="Helical" evidence="1">
    <location>
        <begin position="193"/>
        <end position="219"/>
    </location>
</feature>
<dbReference type="KEGG" id="tpr:Tpau_4059"/>
<dbReference type="Gene3D" id="1.20.144.10">
    <property type="entry name" value="Phosphatidic acid phosphatase type 2/haloperoxidase"/>
    <property type="match status" value="1"/>
</dbReference>
<dbReference type="InterPro" id="IPR000326">
    <property type="entry name" value="PAP2/HPO"/>
</dbReference>
<feature type="transmembrane region" description="Helical" evidence="1">
    <location>
        <begin position="160"/>
        <end position="181"/>
    </location>
</feature>
<organism evidence="3 4">
    <name type="scientific">Tsukamurella paurometabola (strain ATCC 8368 / DSM 20162 / CCUG 35730 / CIP 100753 / JCM 10117 / KCTC 9821 / NBRC 16120 / NCIMB 702349 / NCTC 13040)</name>
    <name type="common">Corynebacterium paurometabolum</name>
    <dbReference type="NCBI Taxonomy" id="521096"/>
    <lineage>
        <taxon>Bacteria</taxon>
        <taxon>Bacillati</taxon>
        <taxon>Actinomycetota</taxon>
        <taxon>Actinomycetes</taxon>
        <taxon>Mycobacteriales</taxon>
        <taxon>Tsukamurellaceae</taxon>
        <taxon>Tsukamurella</taxon>
    </lineage>
</organism>
<dbReference type="RefSeq" id="WP_013128619.1">
    <property type="nucleotide sequence ID" value="NC_014158.1"/>
</dbReference>
<dbReference type="HOGENOM" id="CLU_1325717_0_0_11"/>
<feature type="transmembrane region" description="Helical" evidence="1">
    <location>
        <begin position="66"/>
        <end position="85"/>
    </location>
</feature>
<evidence type="ECO:0000256" key="1">
    <source>
        <dbReference type="SAM" id="Phobius"/>
    </source>
</evidence>
<proteinExistence type="predicted"/>
<dbReference type="eggNOG" id="COG0671">
    <property type="taxonomic scope" value="Bacteria"/>
</dbReference>
<feature type="transmembrane region" description="Helical" evidence="1">
    <location>
        <begin position="12"/>
        <end position="31"/>
    </location>
</feature>
<dbReference type="Pfam" id="PF01569">
    <property type="entry name" value="PAP2"/>
    <property type="match status" value="1"/>
</dbReference>
<dbReference type="PANTHER" id="PTHR14969">
    <property type="entry name" value="SPHINGOSINE-1-PHOSPHATE PHOSPHOHYDROLASE"/>
    <property type="match status" value="1"/>
</dbReference>
<sequence length="239" mass="25158">MPFPWKSLRLDVTALVVAVALTVATVLWGLLLNRRPISEADGQVLHEMVLHRSEGATAVMRAITDFFSPTVTLVLAAMIAGLLAWRRSPAAAAFVLGSTAAAATLAYLLKVVFARQRPPVVDHLADEHDFGFPSGHVTGTTALLVATAIALTVGWSARRIAFALVVPAVVVGAVAASRLYLGVHWFSDTAAGVAIGLAGVAAALTVLPPTSWTAVDAWLSALISRSRARRTPLARRASR</sequence>
<keyword evidence="1" id="KW-0812">Transmembrane</keyword>
<keyword evidence="1" id="KW-1133">Transmembrane helix</keyword>
<dbReference type="AlphaFoldDB" id="D5UND4"/>
<name>D5UND4_TSUPD</name>
<evidence type="ECO:0000313" key="4">
    <source>
        <dbReference type="Proteomes" id="UP000001213"/>
    </source>
</evidence>
<dbReference type="PANTHER" id="PTHR14969:SF13">
    <property type="entry name" value="AT30094P"/>
    <property type="match status" value="1"/>
</dbReference>
<feature type="domain" description="Phosphatidic acid phosphatase type 2/haloperoxidase" evidence="2">
    <location>
        <begin position="95"/>
        <end position="204"/>
    </location>
</feature>
<protein>
    <submittedName>
        <fullName evidence="3">Phosphoesterase PA-phosphatase related protein</fullName>
    </submittedName>
</protein>
<feature type="transmembrane region" description="Helical" evidence="1">
    <location>
        <begin position="92"/>
        <end position="113"/>
    </location>
</feature>
<dbReference type="InterPro" id="IPR036938">
    <property type="entry name" value="PAP2/HPO_sf"/>
</dbReference>
<dbReference type="EMBL" id="CP001966">
    <property type="protein sequence ID" value="ADG80629.1"/>
    <property type="molecule type" value="Genomic_DNA"/>
</dbReference>
<gene>
    <name evidence="3" type="ordered locus">Tpau_4059</name>
</gene>
<dbReference type="SUPFAM" id="SSF48317">
    <property type="entry name" value="Acid phosphatase/Vanadium-dependent haloperoxidase"/>
    <property type="match status" value="1"/>
</dbReference>
<evidence type="ECO:0000313" key="3">
    <source>
        <dbReference type="EMBL" id="ADG80629.1"/>
    </source>
</evidence>
<accession>D5UND4</accession>
<keyword evidence="4" id="KW-1185">Reference proteome</keyword>
<keyword evidence="1" id="KW-0472">Membrane</keyword>
<dbReference type="SMART" id="SM00014">
    <property type="entry name" value="acidPPc"/>
    <property type="match status" value="1"/>
</dbReference>